<keyword evidence="1" id="KW-1133">Transmembrane helix</keyword>
<accession>A0A6I3XDW7</accession>
<evidence type="ECO:0000313" key="3">
    <source>
        <dbReference type="EMBL" id="MUI11771.1"/>
    </source>
</evidence>
<evidence type="ECO:0000313" key="4">
    <source>
        <dbReference type="Proteomes" id="UP000431684"/>
    </source>
</evidence>
<evidence type="ECO:0000256" key="1">
    <source>
        <dbReference type="SAM" id="Phobius"/>
    </source>
</evidence>
<comment type="caution">
    <text evidence="3">The sequence shown here is derived from an EMBL/GenBank/DDBJ whole genome shotgun (WGS) entry which is preliminary data.</text>
</comment>
<evidence type="ECO:0000256" key="2">
    <source>
        <dbReference type="SAM" id="SignalP"/>
    </source>
</evidence>
<feature type="transmembrane region" description="Helical" evidence="1">
    <location>
        <begin position="326"/>
        <end position="353"/>
    </location>
</feature>
<feature type="transmembrane region" description="Helical" evidence="1">
    <location>
        <begin position="205"/>
        <end position="223"/>
    </location>
</feature>
<name>A0A6I3XDW7_9BURK</name>
<gene>
    <name evidence="3" type="ORF">GJV26_04630</name>
</gene>
<feature type="transmembrane region" description="Helical" evidence="1">
    <location>
        <begin position="365"/>
        <end position="380"/>
    </location>
</feature>
<feature type="chain" id="PRO_5026132842" evidence="2">
    <location>
        <begin position="24"/>
        <end position="382"/>
    </location>
</feature>
<dbReference type="EMBL" id="WNWM01000002">
    <property type="protein sequence ID" value="MUI11771.1"/>
    <property type="molecule type" value="Genomic_DNA"/>
</dbReference>
<dbReference type="AlphaFoldDB" id="A0A6I3XDW7"/>
<organism evidence="3 4">
    <name type="scientific">Pseudoduganella dura</name>
    <dbReference type="NCBI Taxonomy" id="321982"/>
    <lineage>
        <taxon>Bacteria</taxon>
        <taxon>Pseudomonadati</taxon>
        <taxon>Pseudomonadota</taxon>
        <taxon>Betaproteobacteria</taxon>
        <taxon>Burkholderiales</taxon>
        <taxon>Oxalobacteraceae</taxon>
        <taxon>Telluria group</taxon>
        <taxon>Pseudoduganella</taxon>
    </lineage>
</organism>
<proteinExistence type="predicted"/>
<sequence length="382" mass="40543">MMSRVLQLGAALCLALAMAAAWGHPSPHSEILLEGRAGGIGSSGVTSADVRAEITLPLDELALAFGEPLVETPSNHVLIGDERIAAYLAAHIRPVAPDGRAWTVRIVNVRWLLHQRPADVRAIVTLRPPAGAPLDRFTLQVDAIAHHVQSHMTVVALRTDEDAPARIIGTLRFGQRSLAVRGADPRWWIGSLDLFKLGMAHIAEGFDHLLFLLTLLLPAALLVKDGRWQGYGGPRHLAINLLKVVTAFTVGHSLTLLLGAIGAVRVPEQPVEVAIAASILVSAAHAWRPAFPRREAWVAAGFGLVHGLAFGASLRDLDLSGVRLAAGILAFNLGIETMQALIVAVAAPLLVLLARSPSSAHARRVAALCAGAMAVVWVAQRV</sequence>
<feature type="transmembrane region" description="Helical" evidence="1">
    <location>
        <begin position="296"/>
        <end position="314"/>
    </location>
</feature>
<dbReference type="InterPro" id="IPR032809">
    <property type="entry name" value="Put_HupE_UreJ"/>
</dbReference>
<protein>
    <submittedName>
        <fullName evidence="3">HupE/UreJ family protein</fullName>
    </submittedName>
</protein>
<keyword evidence="1" id="KW-0812">Transmembrane</keyword>
<dbReference type="Pfam" id="PF13795">
    <property type="entry name" value="HupE_UreJ_2"/>
    <property type="match status" value="1"/>
</dbReference>
<dbReference type="Proteomes" id="UP000431684">
    <property type="component" value="Unassembled WGS sequence"/>
</dbReference>
<feature type="signal peptide" evidence="2">
    <location>
        <begin position="1"/>
        <end position="23"/>
    </location>
</feature>
<dbReference type="OrthoDB" id="9808870at2"/>
<keyword evidence="4" id="KW-1185">Reference proteome</keyword>
<keyword evidence="2" id="KW-0732">Signal</keyword>
<keyword evidence="1" id="KW-0472">Membrane</keyword>
<feature type="transmembrane region" description="Helical" evidence="1">
    <location>
        <begin position="244"/>
        <end position="264"/>
    </location>
</feature>
<reference evidence="3 4" key="1">
    <citation type="submission" date="2019-11" db="EMBL/GenBank/DDBJ databases">
        <title>Draft Genome Sequences of Six Type Strains of the Genus Massilia.</title>
        <authorList>
            <person name="Miess H."/>
            <person name="Frediansyah A."/>
            <person name="Goeker M."/>
            <person name="Gross H."/>
        </authorList>
    </citation>
    <scope>NUCLEOTIDE SEQUENCE [LARGE SCALE GENOMIC DNA]</scope>
    <source>
        <strain evidence="3 4">DSM 17513</strain>
    </source>
</reference>